<dbReference type="Pfam" id="PF08713">
    <property type="entry name" value="DNA_alkylation"/>
    <property type="match status" value="1"/>
</dbReference>
<dbReference type="PANTHER" id="PTHR34070:SF1">
    <property type="entry name" value="DNA ALKYLATION REPAIR PROTEIN"/>
    <property type="match status" value="1"/>
</dbReference>
<dbReference type="EMBL" id="CP022022">
    <property type="protein sequence ID" value="ASF43260.1"/>
    <property type="molecule type" value="Genomic_DNA"/>
</dbReference>
<name>A0A1Z4BPU6_9FLAO</name>
<accession>A0A1Z4BPU6</accession>
<dbReference type="RefSeq" id="WP_088594280.1">
    <property type="nucleotide sequence ID" value="NZ_CP022022.1"/>
</dbReference>
<dbReference type="InterPro" id="IPR014825">
    <property type="entry name" value="DNA_alkylation"/>
</dbReference>
<gene>
    <name evidence="1" type="ORF">CBG49_09330</name>
</gene>
<dbReference type="CDD" id="cd06561">
    <property type="entry name" value="AlkD_like"/>
    <property type="match status" value="1"/>
</dbReference>
<dbReference type="AlphaFoldDB" id="A0A1Z4BPU6"/>
<sequence>MFITERLLTLADIPYRDFTAKLIPTIDKECIIGVRTPAIRSLAKELLKQQPKEAMVFLEKLPHYYYEENNLHAFIIAQIKDFEKTMQYTTQFLPYIDNWATCDIFAPKIFLKYPEEVLSYVQQWLKSNETYTVRYAIGVLLSNYLDEHFKTTHLDWVAAIRSEEYYINMMIAWYFATALAKQYKTTIPYIEAKTLTPFVQNKTIQKARESLRISAETKEYLLQFKLPN</sequence>
<organism evidence="1 2">
    <name type="scientific">Capnocytophaga endodontalis</name>
    <dbReference type="NCBI Taxonomy" id="2708117"/>
    <lineage>
        <taxon>Bacteria</taxon>
        <taxon>Pseudomonadati</taxon>
        <taxon>Bacteroidota</taxon>
        <taxon>Flavobacteriia</taxon>
        <taxon>Flavobacteriales</taxon>
        <taxon>Flavobacteriaceae</taxon>
        <taxon>Capnocytophaga</taxon>
    </lineage>
</organism>
<dbReference type="KEGG" id="capn:CBG49_09330"/>
<keyword evidence="2" id="KW-1185">Reference proteome</keyword>
<dbReference type="Gene3D" id="1.25.10.90">
    <property type="match status" value="1"/>
</dbReference>
<dbReference type="InterPro" id="IPR016024">
    <property type="entry name" value="ARM-type_fold"/>
</dbReference>
<evidence type="ECO:0000313" key="1">
    <source>
        <dbReference type="EMBL" id="ASF43260.1"/>
    </source>
</evidence>
<dbReference type="SUPFAM" id="SSF48371">
    <property type="entry name" value="ARM repeat"/>
    <property type="match status" value="1"/>
</dbReference>
<dbReference type="Proteomes" id="UP000197007">
    <property type="component" value="Chromosome"/>
</dbReference>
<dbReference type="PANTHER" id="PTHR34070">
    <property type="entry name" value="ARMADILLO-TYPE FOLD"/>
    <property type="match status" value="1"/>
</dbReference>
<proteinExistence type="predicted"/>
<reference evidence="2" key="1">
    <citation type="submission" date="2017-06" db="EMBL/GenBank/DDBJ databases">
        <title>Complete genome sequence of Capnocytophaga sp. KCOM 1579 (=ChDC OS43) isolated from a human refractory periapical abscess lesion.</title>
        <authorList>
            <person name="Kook J.-K."/>
            <person name="Park S.-N."/>
            <person name="Lim Y.K."/>
            <person name="Roh H."/>
        </authorList>
    </citation>
    <scope>NUCLEOTIDE SEQUENCE [LARGE SCALE GENOMIC DNA]</scope>
    <source>
        <strain evidence="2">ChDC OS43</strain>
    </source>
</reference>
<evidence type="ECO:0000313" key="2">
    <source>
        <dbReference type="Proteomes" id="UP000197007"/>
    </source>
</evidence>
<protein>
    <submittedName>
        <fullName evidence="1">DNA alkylation repair protein</fullName>
    </submittedName>
</protein>